<feature type="region of interest" description="Disordered" evidence="4">
    <location>
        <begin position="55"/>
        <end position="151"/>
    </location>
</feature>
<proteinExistence type="predicted"/>
<dbReference type="InterPro" id="IPR036770">
    <property type="entry name" value="Ankyrin_rpt-contain_sf"/>
</dbReference>
<dbReference type="PROSITE" id="PS50297">
    <property type="entry name" value="ANK_REP_REGION"/>
    <property type="match status" value="2"/>
</dbReference>
<feature type="compositionally biased region" description="Acidic residues" evidence="4">
    <location>
        <begin position="133"/>
        <end position="144"/>
    </location>
</feature>
<dbReference type="AlphaFoldDB" id="A0ABD2VT94"/>
<evidence type="ECO:0000313" key="6">
    <source>
        <dbReference type="Proteomes" id="UP001627154"/>
    </source>
</evidence>
<dbReference type="Proteomes" id="UP001627154">
    <property type="component" value="Unassembled WGS sequence"/>
</dbReference>
<evidence type="ECO:0000256" key="3">
    <source>
        <dbReference type="PROSITE-ProRule" id="PRU00023"/>
    </source>
</evidence>
<dbReference type="PROSITE" id="PS50088">
    <property type="entry name" value="ANK_REPEAT"/>
    <property type="match status" value="2"/>
</dbReference>
<dbReference type="Pfam" id="PF12796">
    <property type="entry name" value="Ank_2"/>
    <property type="match status" value="1"/>
</dbReference>
<sequence length="498" mass="56652">MVNYIDDHSEGIPLIEFVIKTGYEDELIIDENGEPLLGRTTAVHYVSRQITLPTTRILDEDEDGDRKESEPSTDEDEDGDRKQSEPNTDEGEDGDREESEPSTDKDEDGDREESEPNTNEDGNGDREKREPSTDEDEDEDEDGDKEERKPNHDELCKYFDIAHTLFKIYNRFEANYIDDANNTHFHVACMTGCHIVVERFLELGQDPNCGYESIEPPLHLAVDFAHQRVTESLLRSDTIDPNIANSIGLTALHIICVNYGDQYDLAKLFFDINEEKLRKVQVNAKDKWGETPMQLALKFDKWKLVKLLLRRGAEPYLDHNDGGPSCLHVICDPADDDLVEGILTICGEGERLVPLDGTDKLGNTPLHLAMQHGNKRVALWLLEEGANPNVPNAKGLTPLHIICMRDSDDPELARMLIELSNSYYHPVQIEAKDKFGRRPIDFAVDNNNDKLAQFLWDRGSSSDGVESRTAMNIMVTMVVVQLIVYWMMHRWMRGIPSR</sequence>
<keyword evidence="2 3" id="KW-0040">ANK repeat</keyword>
<dbReference type="EMBL" id="JBJJXI010000181">
    <property type="protein sequence ID" value="KAL3383894.1"/>
    <property type="molecule type" value="Genomic_DNA"/>
</dbReference>
<dbReference type="InterPro" id="IPR002110">
    <property type="entry name" value="Ankyrin_rpt"/>
</dbReference>
<name>A0ABD2VT94_9HYME</name>
<dbReference type="PANTHER" id="PTHR24198:SF165">
    <property type="entry name" value="ANKYRIN REPEAT-CONTAINING PROTEIN-RELATED"/>
    <property type="match status" value="1"/>
</dbReference>
<feature type="repeat" description="ANK" evidence="3">
    <location>
        <begin position="361"/>
        <end position="393"/>
    </location>
</feature>
<keyword evidence="6" id="KW-1185">Reference proteome</keyword>
<protein>
    <submittedName>
        <fullName evidence="5">Uncharacterized protein</fullName>
    </submittedName>
</protein>
<feature type="compositionally biased region" description="Basic and acidic residues" evidence="4">
    <location>
        <begin position="123"/>
        <end position="132"/>
    </location>
</feature>
<dbReference type="Gene3D" id="1.25.40.20">
    <property type="entry name" value="Ankyrin repeat-containing domain"/>
    <property type="match status" value="1"/>
</dbReference>
<dbReference type="PANTHER" id="PTHR24198">
    <property type="entry name" value="ANKYRIN REPEAT AND PROTEIN KINASE DOMAIN-CONTAINING PROTEIN"/>
    <property type="match status" value="1"/>
</dbReference>
<evidence type="ECO:0000313" key="5">
    <source>
        <dbReference type="EMBL" id="KAL3383894.1"/>
    </source>
</evidence>
<dbReference type="SMART" id="SM00248">
    <property type="entry name" value="ANK"/>
    <property type="match status" value="7"/>
</dbReference>
<accession>A0ABD2VT94</accession>
<evidence type="ECO:0000256" key="4">
    <source>
        <dbReference type="SAM" id="MobiDB-lite"/>
    </source>
</evidence>
<evidence type="ECO:0000256" key="1">
    <source>
        <dbReference type="ARBA" id="ARBA00022737"/>
    </source>
</evidence>
<feature type="compositionally biased region" description="Acidic residues" evidence="4">
    <location>
        <begin position="87"/>
        <end position="115"/>
    </location>
</feature>
<gene>
    <name evidence="5" type="ORF">TKK_020252</name>
</gene>
<keyword evidence="1" id="KW-0677">Repeat</keyword>
<comment type="caution">
    <text evidence="5">The sequence shown here is derived from an EMBL/GenBank/DDBJ whole genome shotgun (WGS) entry which is preliminary data.</text>
</comment>
<dbReference type="SUPFAM" id="SSF48403">
    <property type="entry name" value="Ankyrin repeat"/>
    <property type="match status" value="1"/>
</dbReference>
<feature type="repeat" description="ANK" evidence="3">
    <location>
        <begin position="288"/>
        <end position="320"/>
    </location>
</feature>
<organism evidence="5 6">
    <name type="scientific">Trichogramma kaykai</name>
    <dbReference type="NCBI Taxonomy" id="54128"/>
    <lineage>
        <taxon>Eukaryota</taxon>
        <taxon>Metazoa</taxon>
        <taxon>Ecdysozoa</taxon>
        <taxon>Arthropoda</taxon>
        <taxon>Hexapoda</taxon>
        <taxon>Insecta</taxon>
        <taxon>Pterygota</taxon>
        <taxon>Neoptera</taxon>
        <taxon>Endopterygota</taxon>
        <taxon>Hymenoptera</taxon>
        <taxon>Apocrita</taxon>
        <taxon>Proctotrupomorpha</taxon>
        <taxon>Chalcidoidea</taxon>
        <taxon>Trichogrammatidae</taxon>
        <taxon>Trichogramma</taxon>
    </lineage>
</organism>
<reference evidence="5 6" key="1">
    <citation type="journal article" date="2024" name="bioRxiv">
        <title>A reference genome for Trichogramma kaykai: A tiny desert-dwelling parasitoid wasp with competing sex-ratio distorters.</title>
        <authorList>
            <person name="Culotta J."/>
            <person name="Lindsey A.R."/>
        </authorList>
    </citation>
    <scope>NUCLEOTIDE SEQUENCE [LARGE SCALE GENOMIC DNA]</scope>
    <source>
        <strain evidence="5 6">KSX58</strain>
    </source>
</reference>
<evidence type="ECO:0000256" key="2">
    <source>
        <dbReference type="ARBA" id="ARBA00023043"/>
    </source>
</evidence>